<comment type="caution">
    <text evidence="1">The sequence shown here is derived from an EMBL/GenBank/DDBJ whole genome shotgun (WGS) entry which is preliminary data.</text>
</comment>
<reference evidence="1 2" key="1">
    <citation type="journal article" date="2024" name="Nat. Commun.">
        <title>Phylogenomics reveals the evolutionary origins of lichenization in chlorophyte algae.</title>
        <authorList>
            <person name="Puginier C."/>
            <person name="Libourel C."/>
            <person name="Otte J."/>
            <person name="Skaloud P."/>
            <person name="Haon M."/>
            <person name="Grisel S."/>
            <person name="Petersen M."/>
            <person name="Berrin J.G."/>
            <person name="Delaux P.M."/>
            <person name="Dal Grande F."/>
            <person name="Keller J."/>
        </authorList>
    </citation>
    <scope>NUCLEOTIDE SEQUENCE [LARGE SCALE GENOMIC DNA]</scope>
    <source>
        <strain evidence="1 2">SAG 2523</strain>
    </source>
</reference>
<evidence type="ECO:0000313" key="1">
    <source>
        <dbReference type="EMBL" id="KAK9843595.1"/>
    </source>
</evidence>
<dbReference type="AlphaFoldDB" id="A0AAW1SBU5"/>
<protein>
    <submittedName>
        <fullName evidence="1">Uncharacterized protein</fullName>
    </submittedName>
</protein>
<dbReference type="Proteomes" id="UP001485043">
    <property type="component" value="Unassembled WGS sequence"/>
</dbReference>
<gene>
    <name evidence="1" type="ORF">WJX84_007332</name>
</gene>
<name>A0AAW1SBU5_9CHLO</name>
<keyword evidence="2" id="KW-1185">Reference proteome</keyword>
<proteinExistence type="predicted"/>
<sequence>MRLSCIEKVRRIRAIAHIGGASLLQRGHQAKIGYLFRHQTAALPELADGSLSSLCKTTLPLPLKGGQELDGDCLQMAGDLLAQLQGQLENCAGPKSVACPSAHDNDISAGLMSPASGEGVPGGKGSILRPHLPGPHRRQGSLPFSTLACPEPKLLQGDAAVLTSSQLVIANNEHDGSVCSKNWDSTGWTGQSSSKQSRMHRACKITCRPKHHSQPVHQACSTWVNANTQLCTTTTNSQLCTTTSTQFYTTSNSQLCTTASTQLYTTTTNSRLCTTTSTQLYTASNFQRCTTIKSLHCTTASTHIYTTTTTQLTTTTTTTQLTTTTTTTQLGATTSTQLRRQSDSSVCSITPAVITYAHSTCSPKLQSALTANAWAFVTSMYSSERGQKDAQGV</sequence>
<evidence type="ECO:0000313" key="2">
    <source>
        <dbReference type="Proteomes" id="UP001485043"/>
    </source>
</evidence>
<dbReference type="EMBL" id="JALJOV010001684">
    <property type="protein sequence ID" value="KAK9843595.1"/>
    <property type="molecule type" value="Genomic_DNA"/>
</dbReference>
<accession>A0AAW1SBU5</accession>
<organism evidence="1 2">
    <name type="scientific">Apatococcus fuscideae</name>
    <dbReference type="NCBI Taxonomy" id="2026836"/>
    <lineage>
        <taxon>Eukaryota</taxon>
        <taxon>Viridiplantae</taxon>
        <taxon>Chlorophyta</taxon>
        <taxon>core chlorophytes</taxon>
        <taxon>Trebouxiophyceae</taxon>
        <taxon>Chlorellales</taxon>
        <taxon>Chlorellaceae</taxon>
        <taxon>Apatococcus</taxon>
    </lineage>
</organism>